<evidence type="ECO:0008006" key="3">
    <source>
        <dbReference type="Google" id="ProtNLM"/>
    </source>
</evidence>
<sequence>MINYNGRSFVSIENTANGEVSSKTIFEYKQEGQIISATYSGGEIVKGTLVGVVKEDGCLQFRYNHVNNKNEIRGGQCISTPEILPDGRIRLYENWQWLDSEATEGSSIIEEIRK</sequence>
<dbReference type="EMBL" id="JPVO01000046">
    <property type="protein sequence ID" value="KGR76327.1"/>
    <property type="molecule type" value="Genomic_DNA"/>
</dbReference>
<gene>
    <name evidence="1" type="ORF">CD33_07230</name>
</gene>
<comment type="caution">
    <text evidence="1">The sequence shown here is derived from an EMBL/GenBank/DDBJ whole genome shotgun (WGS) entry which is preliminary data.</text>
</comment>
<dbReference type="AlphaFoldDB" id="A0A0A3INC4"/>
<accession>A0A0A3INC4</accession>
<evidence type="ECO:0000313" key="2">
    <source>
        <dbReference type="Proteomes" id="UP000030408"/>
    </source>
</evidence>
<dbReference type="Pfam" id="PF26421">
    <property type="entry name" value="Avidin_like"/>
    <property type="match status" value="1"/>
</dbReference>
<keyword evidence="2" id="KW-1185">Reference proteome</keyword>
<name>A0A0A3INC4_9BACL</name>
<proteinExistence type="predicted"/>
<dbReference type="eggNOG" id="COG0590">
    <property type="taxonomic scope" value="Bacteria"/>
</dbReference>
<dbReference type="STRING" id="1384057.CD33_07230"/>
<reference evidence="1 2" key="1">
    <citation type="submission" date="2014-02" db="EMBL/GenBank/DDBJ databases">
        <title>Draft genome sequence of Lysinibacillus sinduriensis JCM 15800.</title>
        <authorList>
            <person name="Zhang F."/>
            <person name="Wang G."/>
            <person name="Zhang L."/>
        </authorList>
    </citation>
    <scope>NUCLEOTIDE SEQUENCE [LARGE SCALE GENOMIC DNA]</scope>
    <source>
        <strain evidence="1 2">JCM 15800</strain>
    </source>
</reference>
<organism evidence="1 2">
    <name type="scientific">Ureibacillus sinduriensis BLB-1 = JCM 15800</name>
    <dbReference type="NCBI Taxonomy" id="1384057"/>
    <lineage>
        <taxon>Bacteria</taxon>
        <taxon>Bacillati</taxon>
        <taxon>Bacillota</taxon>
        <taxon>Bacilli</taxon>
        <taxon>Bacillales</taxon>
        <taxon>Caryophanaceae</taxon>
        <taxon>Ureibacillus</taxon>
    </lineage>
</organism>
<dbReference type="Proteomes" id="UP000030408">
    <property type="component" value="Unassembled WGS sequence"/>
</dbReference>
<dbReference type="RefSeq" id="WP_176400109.1">
    <property type="nucleotide sequence ID" value="NZ_AVCY01000010.1"/>
</dbReference>
<dbReference type="InterPro" id="IPR058595">
    <property type="entry name" value="Avidin-like"/>
</dbReference>
<protein>
    <recommendedName>
        <fullName evidence="3">N-acetylglutamate synthase</fullName>
    </recommendedName>
</protein>
<evidence type="ECO:0000313" key="1">
    <source>
        <dbReference type="EMBL" id="KGR76327.1"/>
    </source>
</evidence>